<reference evidence="1 2" key="2">
    <citation type="submission" date="2023-12" db="EMBL/GenBank/DDBJ databases">
        <title>Description of an unclassified Opitutus bacterium of Verrucomicrobiota.</title>
        <authorList>
            <person name="Zhang D.-F."/>
        </authorList>
    </citation>
    <scope>NUCLEOTIDE SEQUENCE [LARGE SCALE GENOMIC DNA]</scope>
    <source>
        <strain evidence="1 2">WL0086</strain>
    </source>
</reference>
<organism evidence="1 2">
    <name type="scientific">Actomonas aquatica</name>
    <dbReference type="NCBI Taxonomy" id="2866162"/>
    <lineage>
        <taxon>Bacteria</taxon>
        <taxon>Pseudomonadati</taxon>
        <taxon>Verrucomicrobiota</taxon>
        <taxon>Opitutia</taxon>
        <taxon>Opitutales</taxon>
        <taxon>Opitutaceae</taxon>
        <taxon>Actomonas</taxon>
    </lineage>
</organism>
<protein>
    <submittedName>
        <fullName evidence="1">Uncharacterized protein</fullName>
    </submittedName>
</protein>
<name>A0ABZ1C711_9BACT</name>
<proteinExistence type="predicted"/>
<dbReference type="Proteomes" id="UP000738431">
    <property type="component" value="Chromosome"/>
</dbReference>
<gene>
    <name evidence="1" type="ORF">K1X11_022060</name>
</gene>
<dbReference type="EMBL" id="CP139781">
    <property type="protein sequence ID" value="WRQ87509.1"/>
    <property type="molecule type" value="Genomic_DNA"/>
</dbReference>
<dbReference type="RefSeq" id="WP_221030329.1">
    <property type="nucleotide sequence ID" value="NZ_CP139781.1"/>
</dbReference>
<accession>A0ABZ1C711</accession>
<evidence type="ECO:0000313" key="1">
    <source>
        <dbReference type="EMBL" id="WRQ87509.1"/>
    </source>
</evidence>
<sequence length="103" mass="11596">MTLIIRDQLTCPPTWFASFRDLTLYCHTFLRLDVVLESGDADLFYAWIKPRGGMDFIEDIVRPGSEPGVHLDTELRYPGTVLTDRIAPENVGTLIARIRACAA</sequence>
<keyword evidence="2" id="KW-1185">Reference proteome</keyword>
<evidence type="ECO:0000313" key="2">
    <source>
        <dbReference type="Proteomes" id="UP000738431"/>
    </source>
</evidence>
<reference evidence="1 2" key="1">
    <citation type="submission" date="2021-08" db="EMBL/GenBank/DDBJ databases">
        <authorList>
            <person name="Zhang D."/>
            <person name="Zhang A."/>
            <person name="Wang L."/>
        </authorList>
    </citation>
    <scope>NUCLEOTIDE SEQUENCE [LARGE SCALE GENOMIC DNA]</scope>
    <source>
        <strain evidence="1 2">WL0086</strain>
    </source>
</reference>